<organism evidence="2 3">
    <name type="scientific">Carcinus maenas nudivirus</name>
    <dbReference type="NCBI Taxonomy" id="2880837"/>
    <lineage>
        <taxon>Viruses</taxon>
        <taxon>Viruses incertae sedis</taxon>
        <taxon>Naldaviricetes</taxon>
        <taxon>Lefavirales</taxon>
        <taxon>Nudiviridae</taxon>
        <taxon>Gammanudivirus</taxon>
        <taxon>Gammanudivirus cameanadis</taxon>
    </lineage>
</organism>
<feature type="region of interest" description="Disordered" evidence="1">
    <location>
        <begin position="200"/>
        <end position="219"/>
    </location>
</feature>
<dbReference type="EMBL" id="MZ311578">
    <property type="protein sequence ID" value="UBZ25678.1"/>
    <property type="molecule type" value="Genomic_DNA"/>
</dbReference>
<gene>
    <name evidence="2" type="ORF">CmNV_087</name>
</gene>
<evidence type="ECO:0000313" key="2">
    <source>
        <dbReference type="EMBL" id="UBZ25678.1"/>
    </source>
</evidence>
<feature type="compositionally biased region" description="Polar residues" evidence="1">
    <location>
        <begin position="264"/>
        <end position="281"/>
    </location>
</feature>
<evidence type="ECO:0000256" key="1">
    <source>
        <dbReference type="SAM" id="MobiDB-lite"/>
    </source>
</evidence>
<dbReference type="Proteomes" id="UP000830962">
    <property type="component" value="Segment"/>
</dbReference>
<sequence length="410" mass="46872">MEESNESFLIYQKYLFSQVVKKDSVIREYLKSNENISPETIQKLYDFYNSIKNKKLVLEIGKGVVRGVLINTKKVICDSEVSVKDKENQSIVSKLSHVVKPIFKFIEPENITIKLTEDEYLALINDLMSKKKSGKQTNLYILIGSNMLMSLISSNIKNLLDNQGSEEVEEEDSISNEHLSNIYNKLINEEENTRLFNKATTVKEEEREEEDVESNKDWLGNSMNNDDIIVDAVNSIHNSPVIANSPINTAMLSPLTTPIMSPVATTSTSPSNLDIVTQSPKRQFEEDDYTSPNKKQKFDEIENILNGNITPTEEFLEEDKMYGLNEIDMFNTDWVGESSQKSDDDYNVDEEESDMVEPESQQDKQETSDVVINPKNTKIKQMLEEFKLTANSRKKNTNNVTNINKILPFE</sequence>
<proteinExistence type="predicted"/>
<feature type="compositionally biased region" description="Acidic residues" evidence="1">
    <location>
        <begin position="345"/>
        <end position="357"/>
    </location>
</feature>
<keyword evidence="3" id="KW-1185">Reference proteome</keyword>
<protein>
    <submittedName>
        <fullName evidence="2">GbNV_gp67-like protein</fullName>
    </submittedName>
</protein>
<evidence type="ECO:0000313" key="3">
    <source>
        <dbReference type="Proteomes" id="UP000830962"/>
    </source>
</evidence>
<accession>A0AAE9BZF1</accession>
<name>A0AAE9BZF1_9VIRU</name>
<feature type="region of interest" description="Disordered" evidence="1">
    <location>
        <begin position="336"/>
        <end position="375"/>
    </location>
</feature>
<reference evidence="2" key="1">
    <citation type="journal article" date="2021" name="Viruses">
        <title>Identification and Full Characterisation of Two Novel Crustacean Infecting Members of the Family Nudiviridae Provides Support for Two Subfamilies.</title>
        <authorList>
            <person name="Bateman K.S."/>
            <person name="Kerr R."/>
            <person name="Stentiford G.D."/>
            <person name="Bean T.P."/>
            <person name="Hooper C."/>
            <person name="Van Eynde B."/>
            <person name="Delbare D."/>
            <person name="Bojko J."/>
            <person name="Christiaens O."/>
            <person name="Taning C.N.T."/>
            <person name="Smagghe G."/>
            <person name="van Oers M.M."/>
            <person name="van Aerle R."/>
        </authorList>
    </citation>
    <scope>NUCLEOTIDE SEQUENCE</scope>
    <source>
        <strain evidence="2">AN2</strain>
    </source>
</reference>
<feature type="region of interest" description="Disordered" evidence="1">
    <location>
        <begin position="264"/>
        <end position="293"/>
    </location>
</feature>